<dbReference type="EMBL" id="LWBO01000020">
    <property type="protein sequence ID" value="OQP45346.1"/>
    <property type="molecule type" value="Genomic_DNA"/>
</dbReference>
<sequence>MKPTKDYLETSLWYKEPITDPNQVFAEFFTAAALKDYRKRIKSVLIAAFGKRIWRKENPGALLYYFKLIESVINAAWLINKENKTSPLVIRIEDSFNPNLFCSWQADSTQFDFFPRFLSFKEYVNPYIVFKRFFKYLALPAWKVELQDLLEYALVETSLPEAGENKDMLSLYFHLSKLIEAAHLIDVRENNHIGGNPKNRIKTTS</sequence>
<comment type="caution">
    <text evidence="1">The sequence shown here is derived from an EMBL/GenBank/DDBJ whole genome shotgun (WGS) entry which is preliminary data.</text>
</comment>
<organism evidence="1 2">
    <name type="scientific">Niastella koreensis</name>
    <dbReference type="NCBI Taxonomy" id="354356"/>
    <lineage>
        <taxon>Bacteria</taxon>
        <taxon>Pseudomonadati</taxon>
        <taxon>Bacteroidota</taxon>
        <taxon>Chitinophagia</taxon>
        <taxon>Chitinophagales</taxon>
        <taxon>Chitinophagaceae</taxon>
        <taxon>Niastella</taxon>
    </lineage>
</organism>
<evidence type="ECO:0000313" key="1">
    <source>
        <dbReference type="EMBL" id="OQP45346.1"/>
    </source>
</evidence>
<dbReference type="RefSeq" id="WP_014218054.1">
    <property type="nucleotide sequence ID" value="NZ_LWBO01000020.1"/>
</dbReference>
<keyword evidence="2" id="KW-1185">Reference proteome</keyword>
<evidence type="ECO:0000313" key="2">
    <source>
        <dbReference type="Proteomes" id="UP000192277"/>
    </source>
</evidence>
<protein>
    <submittedName>
        <fullName evidence="1">Uncharacterized protein</fullName>
    </submittedName>
</protein>
<reference evidence="1 2" key="1">
    <citation type="submission" date="2016-04" db="EMBL/GenBank/DDBJ databases">
        <authorList>
            <person name="Chen L."/>
            <person name="Zhuang W."/>
            <person name="Wang G."/>
        </authorList>
    </citation>
    <scope>NUCLEOTIDE SEQUENCE [LARGE SCALE GENOMIC DNA]</scope>
    <source>
        <strain evidence="2">GR20</strain>
    </source>
</reference>
<gene>
    <name evidence="1" type="ORF">A4D02_33655</name>
</gene>
<proteinExistence type="predicted"/>
<accession>A0ABX3NUU9</accession>
<name>A0ABX3NUU9_9BACT</name>
<dbReference type="Proteomes" id="UP000192277">
    <property type="component" value="Unassembled WGS sequence"/>
</dbReference>